<dbReference type="STRING" id="1416806.CAL12_19960"/>
<dbReference type="Proteomes" id="UP000194151">
    <property type="component" value="Chromosome"/>
</dbReference>
<feature type="domain" description="ChrR-like cupin" evidence="1">
    <location>
        <begin position="132"/>
        <end position="216"/>
    </location>
</feature>
<evidence type="ECO:0000313" key="2">
    <source>
        <dbReference type="EMBL" id="ARP82864.1"/>
    </source>
</evidence>
<dbReference type="KEGG" id="bgv:CAL12_19960"/>
<evidence type="ECO:0000259" key="1">
    <source>
        <dbReference type="Pfam" id="PF12973"/>
    </source>
</evidence>
<dbReference type="SUPFAM" id="SSF51182">
    <property type="entry name" value="RmlC-like cupins"/>
    <property type="match status" value="1"/>
</dbReference>
<dbReference type="InterPro" id="IPR025979">
    <property type="entry name" value="ChrR-like_cupin_dom"/>
</dbReference>
<dbReference type="NCBIfam" id="TIGR02451">
    <property type="entry name" value="anti_sig_ChrR"/>
    <property type="match status" value="1"/>
</dbReference>
<protein>
    <recommendedName>
        <fullName evidence="1">ChrR-like cupin domain-containing protein</fullName>
    </recommendedName>
</protein>
<evidence type="ECO:0000313" key="3">
    <source>
        <dbReference type="Proteomes" id="UP000194151"/>
    </source>
</evidence>
<gene>
    <name evidence="2" type="ORF">CAL12_19960</name>
</gene>
<dbReference type="InterPro" id="IPR014710">
    <property type="entry name" value="RmlC-like_jellyroll"/>
</dbReference>
<dbReference type="EMBL" id="CP021108">
    <property type="protein sequence ID" value="ARP82864.1"/>
    <property type="molecule type" value="Genomic_DNA"/>
</dbReference>
<reference evidence="2 3" key="1">
    <citation type="submission" date="2017-05" db="EMBL/GenBank/DDBJ databases">
        <title>Complete and WGS of Bordetella genogroups.</title>
        <authorList>
            <person name="Spilker T."/>
            <person name="LiPuma J."/>
        </authorList>
    </citation>
    <scope>NUCLEOTIDE SEQUENCE [LARGE SCALE GENOMIC DNA]</scope>
    <source>
        <strain evidence="2 3">AU19157</strain>
    </source>
</reference>
<dbReference type="OrthoDB" id="2988517at2"/>
<dbReference type="InterPro" id="IPR011051">
    <property type="entry name" value="RmlC_Cupin_sf"/>
</dbReference>
<dbReference type="CDD" id="cd20301">
    <property type="entry name" value="cupin_ChrR"/>
    <property type="match status" value="1"/>
</dbReference>
<name>A0A1W6YPD9_9BORD</name>
<dbReference type="AlphaFoldDB" id="A0A1W6YPD9"/>
<proteinExistence type="predicted"/>
<keyword evidence="3" id="KW-1185">Reference proteome</keyword>
<dbReference type="RefSeq" id="WP_086066218.1">
    <property type="nucleotide sequence ID" value="NZ_CP021108.1"/>
</dbReference>
<sequence>MKPQHHLDDATLVSYSAGALPEALSVAVGAHLEMCPHCRARLRQADAVGGALLEARAGEGSPDEAASLLKPQARAAMLQRLDADGSGMPAVAGHVVAGQVAGMGAYAAAPAQGDEDCLPAALRPYFGTRYSGLQWRFLAPGVRMAKARVSQGRLFLLMLSPGVRMPEHGHGSAELSLVLRGAYEDRFGIFRAGDIADLDCDVEHQPIVTDEGICITLGATDAPIRFKSWGLRLLQPWFGM</sequence>
<accession>A0A1W6YPD9</accession>
<dbReference type="InterPro" id="IPR012807">
    <property type="entry name" value="Anti-sigma_ChrR"/>
</dbReference>
<dbReference type="Gene3D" id="2.60.120.10">
    <property type="entry name" value="Jelly Rolls"/>
    <property type="match status" value="1"/>
</dbReference>
<organism evidence="2 3">
    <name type="scientific">Bordetella genomosp. 8</name>
    <dbReference type="NCBI Taxonomy" id="1416806"/>
    <lineage>
        <taxon>Bacteria</taxon>
        <taxon>Pseudomonadati</taxon>
        <taxon>Pseudomonadota</taxon>
        <taxon>Betaproteobacteria</taxon>
        <taxon>Burkholderiales</taxon>
        <taxon>Alcaligenaceae</taxon>
        <taxon>Bordetella</taxon>
    </lineage>
</organism>
<dbReference type="Gene3D" id="1.10.10.1320">
    <property type="entry name" value="Anti-sigma factor, zinc-finger domain"/>
    <property type="match status" value="1"/>
</dbReference>
<dbReference type="InterPro" id="IPR041916">
    <property type="entry name" value="Anti_sigma_zinc_sf"/>
</dbReference>
<dbReference type="Pfam" id="PF12973">
    <property type="entry name" value="Cupin_7"/>
    <property type="match status" value="1"/>
</dbReference>